<feature type="domain" description="RING-type" evidence="10">
    <location>
        <begin position="869"/>
        <end position="947"/>
    </location>
</feature>
<evidence type="ECO:0000256" key="5">
    <source>
        <dbReference type="ARBA" id="ARBA00022927"/>
    </source>
</evidence>
<dbReference type="Pfam" id="PF23556">
    <property type="entry name" value="TPR_Vps41"/>
    <property type="match status" value="1"/>
</dbReference>
<dbReference type="GO" id="GO:0034058">
    <property type="term" value="P:endosomal vesicle fusion"/>
    <property type="evidence" value="ECO:0007669"/>
    <property type="project" value="UniProtKB-UniRule"/>
</dbReference>
<dbReference type="Gene3D" id="2.130.10.10">
    <property type="entry name" value="YVTN repeat-like/Quinoprotein amine dehydrogenase"/>
    <property type="match status" value="1"/>
</dbReference>
<evidence type="ECO:0000259" key="10">
    <source>
        <dbReference type="PROSITE" id="PS50089"/>
    </source>
</evidence>
<gene>
    <name evidence="11" type="ORF">Glove_680g79</name>
</gene>
<sequence>MDNTEYSEEKEKSILSNNEDKVVSDMDSEGNEESVDGTSEEVTESEESSEEESIEEEEPKLKYKRLEADVGELLKKDTASAMAVSDKYVALGTHNGDLFILDFDGNLIKRFSSHSATVNDISIDVAEEYVASASMDGKVVIHGMYIDSERVFNYRRPVQCVALDPDFSRKDSQQFVSGGLAGQLILNEKGWFGQKQDRVLQHSGEGPIYAARWNGNLIAYANDEGVKMYDTQSQQRITYIKRPPGSPRPDLYRCNLCWRSDNQLLIGWANYVQIAIVKEQTVSGLPPLYAEISMLQTDFIVCGIAPFNDMTLLLAYLSDEITKNEMMDDPEQYKRPRAKRPELRIIDSFNEEISTDALPLHGFQYCQANDYVLDYYPSEDMFYVVSPKDLVLAKPRDLDDHIGWLLDRYRYEEALSNLKEAQAWGGSKVYDLTEVGEKYLGYLVDEEEFAKAAENCPKIIKDSKKLWERWVFRFAELKHLQEITPYIPFQDPDPQLSSTAYEMVLAHFLNNDHQALCDTIMKWPPTIYNISSVTVLVEDILEKDPDNKILMECLAELYAYNHEPDKALEYNLRLRRPNVFDLIRDYDLFSAVQDKVVLLMDFDQHLISEKQKQLENEENKEQDSVKKIEPIGKSRPKKETEMPAVRLLVENTESIPIAHVVSQLKSHPQYLHTYLDALFNKDHHKGYEFHDDQVELYAEYDYPRLIDFLRSSNYYDFEKAYKICEQRDLVPEMVFVLGRMGNNKQALMLIIERLGEVQLAIDFVNEQDDDILWEDLLTYSLDKPRFITGLLENLGGTRLDPISLIKRIPNGLEIPELKKALIKVLQDYNLQASLREGCQKILVSDSVSMADQLIRAQKRGVSCGEDMGCSICSSPIIKEANTENIEKYVIFFCRHAYHEECLFDADTILPLPENINKLSSINGVGPKVRRTVILRAMTPSPQCPICNDSQHNHSILNKKTLNTSTGPIRGFVRGQNRQSVKDDDGMPPMVPLRLEI</sequence>
<keyword evidence="5 6" id="KW-0653">Protein transport</keyword>
<dbReference type="Proteomes" id="UP000266861">
    <property type="component" value="Unassembled WGS sequence"/>
</dbReference>
<dbReference type="InterPro" id="IPR011990">
    <property type="entry name" value="TPR-like_helical_dom_sf"/>
</dbReference>
<dbReference type="InterPro" id="IPR057779">
    <property type="entry name" value="Znf_RING_Vps41"/>
</dbReference>
<dbReference type="GO" id="GO:0030897">
    <property type="term" value="C:HOPS complex"/>
    <property type="evidence" value="ECO:0007669"/>
    <property type="project" value="UniProtKB-UniRule"/>
</dbReference>
<evidence type="ECO:0000256" key="9">
    <source>
        <dbReference type="SAM" id="MobiDB-lite"/>
    </source>
</evidence>
<dbReference type="GO" id="GO:0005794">
    <property type="term" value="C:Golgi apparatus"/>
    <property type="evidence" value="ECO:0007669"/>
    <property type="project" value="UniProtKB-SubCell"/>
</dbReference>
<dbReference type="Gene3D" id="1.25.40.10">
    <property type="entry name" value="Tetratricopeptide repeat domain"/>
    <property type="match status" value="1"/>
</dbReference>
<dbReference type="PANTHER" id="PTHR12616">
    <property type="entry name" value="VACUOLAR PROTEIN SORTING VPS41"/>
    <property type="match status" value="1"/>
</dbReference>
<organism evidence="11 12">
    <name type="scientific">Diversispora epigaea</name>
    <dbReference type="NCBI Taxonomy" id="1348612"/>
    <lineage>
        <taxon>Eukaryota</taxon>
        <taxon>Fungi</taxon>
        <taxon>Fungi incertae sedis</taxon>
        <taxon>Mucoromycota</taxon>
        <taxon>Glomeromycotina</taxon>
        <taxon>Glomeromycetes</taxon>
        <taxon>Diversisporales</taxon>
        <taxon>Diversisporaceae</taxon>
        <taxon>Diversispora</taxon>
    </lineage>
</organism>
<comment type="function">
    <text evidence="6">Required for vacuolar assembly and vacuolar traffic.</text>
</comment>
<dbReference type="PROSITE" id="PS50236">
    <property type="entry name" value="CHCR"/>
    <property type="match status" value="1"/>
</dbReference>
<dbReference type="InterPro" id="IPR000547">
    <property type="entry name" value="Clathrin_H-chain/VPS_repeat"/>
</dbReference>
<dbReference type="Pfam" id="PF23411">
    <property type="entry name" value="Beta-prop_Vps41"/>
    <property type="match status" value="1"/>
</dbReference>
<keyword evidence="7" id="KW-0862">Zinc</keyword>
<name>A0A397G442_9GLOM</name>
<dbReference type="STRING" id="1348612.A0A397G442"/>
<dbReference type="GO" id="GO:0009267">
    <property type="term" value="P:cellular response to starvation"/>
    <property type="evidence" value="ECO:0007669"/>
    <property type="project" value="TreeGrafter"/>
</dbReference>
<dbReference type="GO" id="GO:0000329">
    <property type="term" value="C:fungal-type vacuole membrane"/>
    <property type="evidence" value="ECO:0007669"/>
    <property type="project" value="UniProtKB-UniRule"/>
</dbReference>
<evidence type="ECO:0000256" key="3">
    <source>
        <dbReference type="ARBA" id="ARBA00009582"/>
    </source>
</evidence>
<keyword evidence="4 6" id="KW-0813">Transport</keyword>
<feature type="compositionally biased region" description="Basic and acidic residues" evidence="9">
    <location>
        <begin position="7"/>
        <end position="24"/>
    </location>
</feature>
<protein>
    <recommendedName>
        <fullName evidence="6">Vacuolar protein sorting-associated protein 41</fullName>
    </recommendedName>
</protein>
<dbReference type="InterPro" id="IPR016902">
    <property type="entry name" value="Vps41"/>
</dbReference>
<dbReference type="InterPro" id="IPR001841">
    <property type="entry name" value="Znf_RING"/>
</dbReference>
<reference evidence="11 12" key="1">
    <citation type="submission" date="2018-08" db="EMBL/GenBank/DDBJ databases">
        <title>Genome and evolution of the arbuscular mycorrhizal fungus Diversispora epigaea (formerly Glomus versiforme) and its bacterial endosymbionts.</title>
        <authorList>
            <person name="Sun X."/>
            <person name="Fei Z."/>
            <person name="Harrison M."/>
        </authorList>
    </citation>
    <scope>NUCLEOTIDE SEQUENCE [LARGE SCALE GENOMIC DNA]</scope>
    <source>
        <strain evidence="11 12">IT104</strain>
    </source>
</reference>
<dbReference type="EMBL" id="PQFF01000549">
    <property type="protein sequence ID" value="RHZ45377.1"/>
    <property type="molecule type" value="Genomic_DNA"/>
</dbReference>
<keyword evidence="12" id="KW-1185">Reference proteome</keyword>
<evidence type="ECO:0000313" key="11">
    <source>
        <dbReference type="EMBL" id="RHZ45377.1"/>
    </source>
</evidence>
<dbReference type="InterPro" id="IPR036322">
    <property type="entry name" value="WD40_repeat_dom_sf"/>
</dbReference>
<evidence type="ECO:0000313" key="12">
    <source>
        <dbReference type="Proteomes" id="UP000266861"/>
    </source>
</evidence>
<dbReference type="GO" id="GO:0006623">
    <property type="term" value="P:protein targeting to vacuole"/>
    <property type="evidence" value="ECO:0007669"/>
    <property type="project" value="InterPro"/>
</dbReference>
<evidence type="ECO:0000256" key="7">
    <source>
        <dbReference type="PROSITE-ProRule" id="PRU00175"/>
    </source>
</evidence>
<dbReference type="InterPro" id="IPR045111">
    <property type="entry name" value="Vps41/Vps8"/>
</dbReference>
<evidence type="ECO:0000256" key="4">
    <source>
        <dbReference type="ARBA" id="ARBA00022448"/>
    </source>
</evidence>
<comment type="subcellular location">
    <subcellularLocation>
        <location evidence="1">Cytoplasmic vesicle</location>
        <location evidence="1">Clathrin-coated vesicle</location>
    </subcellularLocation>
    <subcellularLocation>
        <location evidence="2">Late endosome</location>
    </subcellularLocation>
    <subcellularLocation>
        <location evidence="6">Vacuole</location>
    </subcellularLocation>
</comment>
<evidence type="ECO:0000256" key="2">
    <source>
        <dbReference type="ARBA" id="ARBA00004603"/>
    </source>
</evidence>
<feature type="region of interest" description="Disordered" evidence="9">
    <location>
        <begin position="613"/>
        <end position="639"/>
    </location>
</feature>
<dbReference type="FunFam" id="1.25.40.10:FF:000350">
    <property type="entry name" value="Vacuolar protein sorting-associated protein 41 homolog"/>
    <property type="match status" value="1"/>
</dbReference>
<evidence type="ECO:0000256" key="6">
    <source>
        <dbReference type="PIRNR" id="PIRNR028921"/>
    </source>
</evidence>
<dbReference type="SUPFAM" id="SSF57850">
    <property type="entry name" value="RING/U-box"/>
    <property type="match status" value="1"/>
</dbReference>
<comment type="similarity">
    <text evidence="3 6">Belongs to the VPS41 family.</text>
</comment>
<feature type="compositionally biased region" description="Acidic residues" evidence="9">
    <location>
        <begin position="26"/>
        <end position="58"/>
    </location>
</feature>
<dbReference type="SMART" id="SM00320">
    <property type="entry name" value="WD40"/>
    <property type="match status" value="3"/>
</dbReference>
<keyword evidence="6" id="KW-0926">Vacuole</keyword>
<evidence type="ECO:0000256" key="1">
    <source>
        <dbReference type="ARBA" id="ARBA00004132"/>
    </source>
</evidence>
<dbReference type="PROSITE" id="PS50089">
    <property type="entry name" value="ZF_RING_2"/>
    <property type="match status" value="1"/>
</dbReference>
<dbReference type="GO" id="GO:0016236">
    <property type="term" value="P:macroautophagy"/>
    <property type="evidence" value="ECO:0007669"/>
    <property type="project" value="TreeGrafter"/>
</dbReference>
<dbReference type="GO" id="GO:0008270">
    <property type="term" value="F:zinc ion binding"/>
    <property type="evidence" value="ECO:0007669"/>
    <property type="project" value="UniProtKB-KW"/>
</dbReference>
<comment type="caution">
    <text evidence="11">The sequence shown here is derived from an EMBL/GenBank/DDBJ whole genome shotgun (WGS) entry which is preliminary data.</text>
</comment>
<feature type="region of interest" description="Disordered" evidence="9">
    <location>
        <begin position="1"/>
        <end position="60"/>
    </location>
</feature>
<dbReference type="InterPro" id="IPR015943">
    <property type="entry name" value="WD40/YVTN_repeat-like_dom_sf"/>
</dbReference>
<dbReference type="GO" id="GO:0030136">
    <property type="term" value="C:clathrin-coated vesicle"/>
    <property type="evidence" value="ECO:0007669"/>
    <property type="project" value="UniProtKB-SubCell"/>
</dbReference>
<dbReference type="GO" id="GO:0005770">
    <property type="term" value="C:late endosome"/>
    <property type="evidence" value="ECO:0007669"/>
    <property type="project" value="UniProtKB-SubCell"/>
</dbReference>
<evidence type="ECO:0000256" key="8">
    <source>
        <dbReference type="PROSITE-ProRule" id="PRU01006"/>
    </source>
</evidence>
<dbReference type="OrthoDB" id="244107at2759"/>
<keyword evidence="7" id="KW-0479">Metal-binding</keyword>
<dbReference type="AlphaFoldDB" id="A0A397G442"/>
<dbReference type="InterPro" id="IPR057780">
    <property type="entry name" value="Beta-prop_Vps41"/>
</dbReference>
<dbReference type="SUPFAM" id="SSF50978">
    <property type="entry name" value="WD40 repeat-like"/>
    <property type="match status" value="1"/>
</dbReference>
<dbReference type="PIRSF" id="PIRSF028921">
    <property type="entry name" value="VPS41"/>
    <property type="match status" value="1"/>
</dbReference>
<dbReference type="SMART" id="SM00299">
    <property type="entry name" value="CLH"/>
    <property type="match status" value="1"/>
</dbReference>
<keyword evidence="7" id="KW-0863">Zinc-finger</keyword>
<dbReference type="InterPro" id="IPR001680">
    <property type="entry name" value="WD40_rpt"/>
</dbReference>
<proteinExistence type="inferred from homology"/>
<accession>A0A397G442</accession>
<dbReference type="SMART" id="SM00184">
    <property type="entry name" value="RING"/>
    <property type="match status" value="1"/>
</dbReference>
<feature type="repeat" description="CHCR" evidence="8">
    <location>
        <begin position="645"/>
        <end position="789"/>
    </location>
</feature>
<dbReference type="PANTHER" id="PTHR12616:SF1">
    <property type="entry name" value="VACUOLAR PROTEIN SORTING-ASSOCIATED PROTEIN 41 HOMOLOG"/>
    <property type="match status" value="1"/>
</dbReference>
<dbReference type="Pfam" id="PF23555">
    <property type="entry name" value="zf-RING_Vps41"/>
    <property type="match status" value="1"/>
</dbReference>